<feature type="domain" description="NAD-dependent epimerase/dehydratase" evidence="2">
    <location>
        <begin position="4"/>
        <end position="206"/>
    </location>
</feature>
<dbReference type="SUPFAM" id="SSF51735">
    <property type="entry name" value="NAD(P)-binding Rossmann-fold domains"/>
    <property type="match status" value="1"/>
</dbReference>
<sequence>MGRWLVLGGTRFLSRAVAATAVARGHEVVCAARGSSGAVPPGAKLLVVDRDAPGALEPVADEAFDAVVDVARMALPWVRSAIDAVGANAGHWTFVSSISVYADSSTPGHGIGDTLVEPRTDETITDDEAAYGPVKAASETVVRELAGDRALIVRAGLICGPDDLTDRFGYWPNRFARGGRALVPGDPRQAAQIVDVRDLADWIVRSGEEHLVGTFDASGPRSTLGAVLDEVADAVGATDLERVPAAPEALTAAGVQPWSGPRSLPLWLPASHAGMLARDTAPAAAAGLHCRPIADTARAALAHERALGPDRPRRAGLTPDEESEVLDRIS</sequence>
<protein>
    <submittedName>
        <fullName evidence="3">NAD-dependent epimerase/dehydratase family protein</fullName>
    </submittedName>
</protein>
<comment type="caution">
    <text evidence="3">The sequence shown here is derived from an EMBL/GenBank/DDBJ whole genome shotgun (WGS) entry which is preliminary data.</text>
</comment>
<dbReference type="Gene3D" id="3.40.50.720">
    <property type="entry name" value="NAD(P)-binding Rossmann-like Domain"/>
    <property type="match status" value="1"/>
</dbReference>
<dbReference type="EMBL" id="JAKXMK010000039">
    <property type="protein sequence ID" value="MCH6171047.1"/>
    <property type="molecule type" value="Genomic_DNA"/>
</dbReference>
<feature type="region of interest" description="Disordered" evidence="1">
    <location>
        <begin position="305"/>
        <end position="330"/>
    </location>
</feature>
<proteinExistence type="predicted"/>
<dbReference type="InterPro" id="IPR001509">
    <property type="entry name" value="Epimerase_deHydtase"/>
</dbReference>
<dbReference type="InterPro" id="IPR036291">
    <property type="entry name" value="NAD(P)-bd_dom_sf"/>
</dbReference>
<gene>
    <name evidence="3" type="ORF">MMF94_35545</name>
</gene>
<accession>A0ABS9TR76</accession>
<reference evidence="3 4" key="1">
    <citation type="submission" date="2022-03" db="EMBL/GenBank/DDBJ databases">
        <title>Pseudonocardia alaer sp. nov., a novel actinomycete isolated from reed forest soil.</title>
        <authorList>
            <person name="Wang L."/>
        </authorList>
    </citation>
    <scope>NUCLEOTIDE SEQUENCE [LARGE SCALE GENOMIC DNA]</scope>
    <source>
        <strain evidence="3 4">Y-16303</strain>
    </source>
</reference>
<evidence type="ECO:0000256" key="1">
    <source>
        <dbReference type="SAM" id="MobiDB-lite"/>
    </source>
</evidence>
<name>A0ABS9TR76_9PSEU</name>
<evidence type="ECO:0000313" key="4">
    <source>
        <dbReference type="Proteomes" id="UP001299970"/>
    </source>
</evidence>
<evidence type="ECO:0000259" key="2">
    <source>
        <dbReference type="Pfam" id="PF01370"/>
    </source>
</evidence>
<keyword evidence="4" id="KW-1185">Reference proteome</keyword>
<organism evidence="3 4">
    <name type="scientific">Pseudonocardia alaniniphila</name>
    <dbReference type="NCBI Taxonomy" id="75291"/>
    <lineage>
        <taxon>Bacteria</taxon>
        <taxon>Bacillati</taxon>
        <taxon>Actinomycetota</taxon>
        <taxon>Actinomycetes</taxon>
        <taxon>Pseudonocardiales</taxon>
        <taxon>Pseudonocardiaceae</taxon>
        <taxon>Pseudonocardia</taxon>
    </lineage>
</organism>
<dbReference type="RefSeq" id="WP_241041855.1">
    <property type="nucleotide sequence ID" value="NZ_BAAAJF010000069.1"/>
</dbReference>
<dbReference type="Pfam" id="PF01370">
    <property type="entry name" value="Epimerase"/>
    <property type="match status" value="1"/>
</dbReference>
<evidence type="ECO:0000313" key="3">
    <source>
        <dbReference type="EMBL" id="MCH6171047.1"/>
    </source>
</evidence>
<dbReference type="Proteomes" id="UP001299970">
    <property type="component" value="Unassembled WGS sequence"/>
</dbReference>